<dbReference type="Proteomes" id="UP000011704">
    <property type="component" value="Unassembled WGS sequence"/>
</dbReference>
<name>M1YKW1_NITG3</name>
<organism evidence="1 2">
    <name type="scientific">Nitrospina gracilis (strain 3/211)</name>
    <dbReference type="NCBI Taxonomy" id="1266370"/>
    <lineage>
        <taxon>Bacteria</taxon>
        <taxon>Pseudomonadati</taxon>
        <taxon>Nitrospinota/Tectimicrobiota group</taxon>
        <taxon>Nitrospinota</taxon>
        <taxon>Nitrospinia</taxon>
        <taxon>Nitrospinales</taxon>
        <taxon>Nitrospinaceae</taxon>
        <taxon>Nitrospina</taxon>
    </lineage>
</organism>
<comment type="caution">
    <text evidence="1">The sequence shown here is derived from an EMBL/GenBank/DDBJ whole genome shotgun (WGS) entry which is preliminary data.</text>
</comment>
<evidence type="ECO:0000313" key="2">
    <source>
        <dbReference type="Proteomes" id="UP000011704"/>
    </source>
</evidence>
<dbReference type="AlphaFoldDB" id="M1YKW1"/>
<accession>M1YKW1</accession>
<dbReference type="EMBL" id="CAQJ01000065">
    <property type="protein sequence ID" value="CCQ91136.1"/>
    <property type="molecule type" value="Genomic_DNA"/>
</dbReference>
<protein>
    <submittedName>
        <fullName evidence="1">Uncharacterized protein</fullName>
    </submittedName>
</protein>
<dbReference type="InParanoid" id="M1YKW1"/>
<dbReference type="RefSeq" id="WP_005009460.1">
    <property type="nucleotide sequence ID" value="NZ_HG422173.1"/>
</dbReference>
<sequence length="70" mass="8096">MFYQVKILDAQGNVKKVISSNKLSRNHWKQNDQAQDHKLTVEFEELEEESLNTQTVGSRVSVFKLDDSVD</sequence>
<evidence type="ECO:0000313" key="1">
    <source>
        <dbReference type="EMBL" id="CCQ91136.1"/>
    </source>
</evidence>
<dbReference type="HOGENOM" id="CLU_2753766_0_0_0"/>
<gene>
    <name evidence="1" type="ORF">NITGR_590012</name>
</gene>
<keyword evidence="2" id="KW-1185">Reference proteome</keyword>
<proteinExistence type="predicted"/>
<reference evidence="1 2" key="1">
    <citation type="journal article" date="2013" name="Front. Microbiol.">
        <title>The genome of Nitrospina gracilis illuminates the metabolism and evolution of the major marine nitrite oxidizer.</title>
        <authorList>
            <person name="Luecker S."/>
            <person name="Nowka B."/>
            <person name="Rattei T."/>
            <person name="Spieck E."/>
            <person name="and Daims H."/>
        </authorList>
    </citation>
    <scope>NUCLEOTIDE SEQUENCE [LARGE SCALE GENOMIC DNA]</scope>
    <source>
        <strain evidence="1 2">3/211</strain>
    </source>
</reference>
<dbReference type="STRING" id="1266370.NITGR_590012"/>